<evidence type="ECO:0000256" key="1">
    <source>
        <dbReference type="SAM" id="Phobius"/>
    </source>
</evidence>
<keyword evidence="3" id="KW-1185">Reference proteome</keyword>
<dbReference type="RefSeq" id="WP_183202980.1">
    <property type="nucleotide sequence ID" value="NZ_JACIEK010000038.1"/>
</dbReference>
<evidence type="ECO:0000313" key="2">
    <source>
        <dbReference type="EMBL" id="MBB4000893.1"/>
    </source>
</evidence>
<name>A0A7W6H957_9HYPH</name>
<dbReference type="AlphaFoldDB" id="A0A7W6H957"/>
<reference evidence="2 3" key="1">
    <citation type="submission" date="2020-08" db="EMBL/GenBank/DDBJ databases">
        <title>Genomic Encyclopedia of Type Strains, Phase IV (KMG-IV): sequencing the most valuable type-strain genomes for metagenomic binning, comparative biology and taxonomic classification.</title>
        <authorList>
            <person name="Goeker M."/>
        </authorList>
    </citation>
    <scope>NUCLEOTIDE SEQUENCE [LARGE SCALE GENOMIC DNA]</scope>
    <source>
        <strain evidence="2 3">DSM 102238</strain>
    </source>
</reference>
<gene>
    <name evidence="2" type="ORF">GGR04_004774</name>
</gene>
<organism evidence="2 3">
    <name type="scientific">Aureimonas pseudogalii</name>
    <dbReference type="NCBI Taxonomy" id="1744844"/>
    <lineage>
        <taxon>Bacteria</taxon>
        <taxon>Pseudomonadati</taxon>
        <taxon>Pseudomonadota</taxon>
        <taxon>Alphaproteobacteria</taxon>
        <taxon>Hyphomicrobiales</taxon>
        <taxon>Aurantimonadaceae</taxon>
        <taxon>Aureimonas</taxon>
    </lineage>
</organism>
<dbReference type="EMBL" id="JACIEK010000038">
    <property type="protein sequence ID" value="MBB4000893.1"/>
    <property type="molecule type" value="Genomic_DNA"/>
</dbReference>
<proteinExistence type="predicted"/>
<evidence type="ECO:0000313" key="3">
    <source>
        <dbReference type="Proteomes" id="UP000542776"/>
    </source>
</evidence>
<dbReference type="Proteomes" id="UP000542776">
    <property type="component" value="Unassembled WGS sequence"/>
</dbReference>
<keyword evidence="1" id="KW-0472">Membrane</keyword>
<feature type="transmembrane region" description="Helical" evidence="1">
    <location>
        <begin position="35"/>
        <end position="52"/>
    </location>
</feature>
<feature type="transmembrane region" description="Helical" evidence="1">
    <location>
        <begin position="7"/>
        <end position="29"/>
    </location>
</feature>
<keyword evidence="1" id="KW-0812">Transmembrane</keyword>
<comment type="caution">
    <text evidence="2">The sequence shown here is derived from an EMBL/GenBank/DDBJ whole genome shotgun (WGS) entry which is preliminary data.</text>
</comment>
<protein>
    <submittedName>
        <fullName evidence="2">Uncharacterized protein</fullName>
    </submittedName>
</protein>
<keyword evidence="1" id="KW-1133">Transmembrane helix</keyword>
<sequence length="62" mass="6755">MGTYVATLLLGGVVAVLSMMWLTSLGLAFSQGAGMLLTAMATLYSAELFRFLERRIGRFPRP</sequence>
<accession>A0A7W6H957</accession>